<dbReference type="OrthoDB" id="200660at2759"/>
<dbReference type="InterPro" id="IPR039776">
    <property type="entry name" value="Pds5"/>
</dbReference>
<dbReference type="EMBL" id="LUGG01000002">
    <property type="protein sequence ID" value="OBZ77502.1"/>
    <property type="molecule type" value="Genomic_DNA"/>
</dbReference>
<proteinExistence type="predicted"/>
<organism evidence="7 8">
    <name type="scientific">Grifola frondosa</name>
    <name type="common">Maitake</name>
    <name type="synonym">Polyporus frondosus</name>
    <dbReference type="NCBI Taxonomy" id="5627"/>
    <lineage>
        <taxon>Eukaryota</taxon>
        <taxon>Fungi</taxon>
        <taxon>Dikarya</taxon>
        <taxon>Basidiomycota</taxon>
        <taxon>Agaricomycotina</taxon>
        <taxon>Agaricomycetes</taxon>
        <taxon>Polyporales</taxon>
        <taxon>Grifolaceae</taxon>
        <taxon>Grifola</taxon>
    </lineage>
</organism>
<dbReference type="InterPro" id="IPR016024">
    <property type="entry name" value="ARM-type_fold"/>
</dbReference>
<comment type="caution">
    <text evidence="7">The sequence shown here is derived from an EMBL/GenBank/DDBJ whole genome shotgun (WGS) entry which is preliminary data.</text>
</comment>
<feature type="region of interest" description="Disordered" evidence="6">
    <location>
        <begin position="1106"/>
        <end position="1227"/>
    </location>
</feature>
<name>A0A1C7MKW7_GRIFR</name>
<keyword evidence="8" id="KW-1185">Reference proteome</keyword>
<feature type="compositionally biased region" description="Basic residues" evidence="6">
    <location>
        <begin position="1198"/>
        <end position="1221"/>
    </location>
</feature>
<accession>A0A1C7MKW7</accession>
<dbReference type="Pfam" id="PF20168">
    <property type="entry name" value="PDS5"/>
    <property type="match status" value="1"/>
</dbReference>
<keyword evidence="2" id="KW-0132">Cell division</keyword>
<dbReference type="PANTHER" id="PTHR12663">
    <property type="entry name" value="ANDROGEN INDUCED INHIBITOR OF PROLIFERATION AS3 / PDS5-RELATED"/>
    <property type="match status" value="1"/>
</dbReference>
<evidence type="ECO:0000256" key="3">
    <source>
        <dbReference type="ARBA" id="ARBA00022776"/>
    </source>
</evidence>
<keyword evidence="5" id="KW-0131">Cell cycle</keyword>
<gene>
    <name evidence="7" type="primary">pds5</name>
    <name evidence="7" type="ORF">A0H81_02574</name>
</gene>
<dbReference type="CDD" id="cd19953">
    <property type="entry name" value="PDS5"/>
    <property type="match status" value="1"/>
</dbReference>
<reference evidence="7 8" key="1">
    <citation type="submission" date="2016-03" db="EMBL/GenBank/DDBJ databases">
        <title>Whole genome sequencing of Grifola frondosa 9006-11.</title>
        <authorList>
            <person name="Min B."/>
            <person name="Park H."/>
            <person name="Kim J.-G."/>
            <person name="Cho H."/>
            <person name="Oh Y.-L."/>
            <person name="Kong W.-S."/>
            <person name="Choi I.-G."/>
        </authorList>
    </citation>
    <scope>NUCLEOTIDE SEQUENCE [LARGE SCALE GENOMIC DNA]</scope>
    <source>
        <strain evidence="7 8">9006-11</strain>
    </source>
</reference>
<keyword evidence="3" id="KW-0498">Mitosis</keyword>
<dbReference type="STRING" id="5627.A0A1C7MKW7"/>
<comment type="subcellular location">
    <subcellularLocation>
        <location evidence="1">Nucleus</location>
    </subcellularLocation>
</comment>
<evidence type="ECO:0000313" key="7">
    <source>
        <dbReference type="EMBL" id="OBZ77502.1"/>
    </source>
</evidence>
<dbReference type="OMA" id="YPPAYNM"/>
<feature type="compositionally biased region" description="Basic and acidic residues" evidence="6">
    <location>
        <begin position="1186"/>
        <end position="1197"/>
    </location>
</feature>
<dbReference type="GO" id="GO:0051301">
    <property type="term" value="P:cell division"/>
    <property type="evidence" value="ECO:0007669"/>
    <property type="project" value="UniProtKB-KW"/>
</dbReference>
<keyword evidence="4" id="KW-0539">Nucleus</keyword>
<evidence type="ECO:0000256" key="5">
    <source>
        <dbReference type="ARBA" id="ARBA00023306"/>
    </source>
</evidence>
<evidence type="ECO:0000256" key="4">
    <source>
        <dbReference type="ARBA" id="ARBA00023242"/>
    </source>
</evidence>
<evidence type="ECO:0000256" key="1">
    <source>
        <dbReference type="ARBA" id="ARBA00004123"/>
    </source>
</evidence>
<dbReference type="PANTHER" id="PTHR12663:SF0">
    <property type="entry name" value="PRECOCIOUS DISSOCIATION OF SISTERS 5, ISOFORM A"/>
    <property type="match status" value="1"/>
</dbReference>
<dbReference type="AlphaFoldDB" id="A0A1C7MKW7"/>
<dbReference type="Gene3D" id="1.25.10.10">
    <property type="entry name" value="Leucine-rich Repeat Variant"/>
    <property type="match status" value="1"/>
</dbReference>
<evidence type="ECO:0000256" key="6">
    <source>
        <dbReference type="SAM" id="MobiDB-lite"/>
    </source>
</evidence>
<protein>
    <submittedName>
        <fullName evidence="7">Sister chromatid cohesion protein pds5</fullName>
    </submittedName>
</protein>
<dbReference type="GO" id="GO:0007064">
    <property type="term" value="P:mitotic sister chromatid cohesion"/>
    <property type="evidence" value="ECO:0007669"/>
    <property type="project" value="InterPro"/>
</dbReference>
<dbReference type="GO" id="GO:0005634">
    <property type="term" value="C:nucleus"/>
    <property type="evidence" value="ECO:0007669"/>
    <property type="project" value="UniProtKB-SubCell"/>
</dbReference>
<feature type="compositionally biased region" description="Basic and acidic residues" evidence="6">
    <location>
        <begin position="1113"/>
        <end position="1126"/>
    </location>
</feature>
<dbReference type="InterPro" id="IPR011989">
    <property type="entry name" value="ARM-like"/>
</dbReference>
<sequence>MVAQTRTAGQPSPRKLKFHDKLVGKGLSTDALQKKLKALHTELADMDQELVDVHSLSAVRKELINTSILLHKDRGVKAYAACCLADLLRLYAPDAPYTHTELRDIFQFFFRQLTAGLKGPDSPYYNEYFHLLESLSTVKSVVLVCDLPNAEELMVEVFRDFFLVVRRDLAKKIELFMADILIALIDECQSLPYDVLETIMTQFMDKNARMDQPAYRLAVQVCNATSDKLQRHVCQYFTDIIVDRAREEEFDEVRNAHDLIKQLNRSCPSLLHNVVPQLEEELRVEQVQLRVMATQVLGEMFADKGGTDLAKKYPTTWNFWLLRKNDKNVTVRLTFVETLKGLLANLTDAREEVEATLQLKLFDPDEKVRAAVCKLYAQLDYETALHHVSEAQLRSVVGRGLDKKHLVRMEAMNAAGRLYSLAYPEIENNDTAAVAQFSWIPEEILHMASTTKEVKAVAEQILAEYILPLPSPSASTSKGSDIDEVAWTDRLLLTMRFLDEPAINALLSFSGLKGVEASSDENEDAVADRLNNVTKMIAAHFSDPQKATDDLKTFANANEGRLYKLLKTCMDPQTDLKGLVKATNEFLRRVEQSSPSILPTMTTFVRRASLRMVNQSSIPTLVKRIQKGDSASDGLGNSLAQASAHNAQIWMSYVSKHCPAIHKSHIGEFSKAIADDKNTQLVEVCLQALAAVAMWDNRLTPSDKRTTERVMRFVMDSNYRHAKFAARILACSKNAEDLCGEVVDSIAEELPEADPDHLVAHISVLAQLALKAPDAFEQKSDVIMAFLLKQVLMKPQSDLDQMDTDEEWVEGSAMTPELRAKLLSLKVCRNRCIAHSSAETAVDIARPVLKMFAALIRFNGSFTSEAVDDPKTKARLRLQAAISLLHLSTIEAYAGEIGKDFVGLAIMIQDPCYQVRMTFMEKLVLLLSTRKLPVQFNVIPFLSVHDPEADAQAYVSFAVRAMPKAVKLTRFEYTFIRLLHLLAHHPDFAVTEESLPDIAKYIEFYLDLVASAENVALLYHLAMKAKTVRDAESHVYSENLYVAAELAQHLIKARAKSHSWSLESFPGKVRLPADILRPLPNAEAANEILKTIYLPENTLSWLAEHAKQSKAAQEPKPDKPRAERKTAGKRKAAAKTNGSTKRPRITKRRKADESDEEESLPSESDEDIDEPTSAGEPDESESSEEEAQKPEREEKLGRGARTRAKARIKQQAKKSAKRKPKVSSSDD</sequence>
<evidence type="ECO:0000313" key="8">
    <source>
        <dbReference type="Proteomes" id="UP000092993"/>
    </source>
</evidence>
<evidence type="ECO:0000256" key="2">
    <source>
        <dbReference type="ARBA" id="ARBA00022618"/>
    </source>
</evidence>
<feature type="compositionally biased region" description="Acidic residues" evidence="6">
    <location>
        <begin position="1153"/>
        <end position="1185"/>
    </location>
</feature>
<dbReference type="SUPFAM" id="SSF48371">
    <property type="entry name" value="ARM repeat"/>
    <property type="match status" value="1"/>
</dbReference>
<dbReference type="Proteomes" id="UP000092993">
    <property type="component" value="Unassembled WGS sequence"/>
</dbReference>